<evidence type="ECO:0000256" key="2">
    <source>
        <dbReference type="ARBA" id="ARBA00022603"/>
    </source>
</evidence>
<dbReference type="InterPro" id="IPR018062">
    <property type="entry name" value="HTH_AraC-typ_CS"/>
</dbReference>
<evidence type="ECO:0000256" key="7">
    <source>
        <dbReference type="ARBA" id="ARBA00023015"/>
    </source>
</evidence>
<keyword evidence="8" id="KW-0238">DNA-binding</keyword>
<reference evidence="13 14" key="1">
    <citation type="submission" date="2023-09" db="EMBL/GenBank/DDBJ databases">
        <title>Complete Genome and Methylome dissection of Bacillus brevis NEB573 original source of BbsI restriction endonuclease.</title>
        <authorList>
            <person name="Fomenkov A."/>
            <person name="Roberts R.D."/>
        </authorList>
    </citation>
    <scope>NUCLEOTIDE SEQUENCE [LARGE SCALE GENOMIC DNA]</scope>
    <source>
        <strain evidence="13 14">NEB573</strain>
    </source>
</reference>
<dbReference type="PROSITE" id="PS01124">
    <property type="entry name" value="HTH_ARAC_FAMILY_2"/>
    <property type="match status" value="1"/>
</dbReference>
<keyword evidence="11" id="KW-0234">DNA repair</keyword>
<dbReference type="PIRSF" id="PIRSF000408">
    <property type="entry name" value="Alkyltransferas_AdaA"/>
    <property type="match status" value="1"/>
</dbReference>
<sequence>MEKAQPGPEKLTEDKWRAIVQNDASYDGTFFYAVKTTRIFCRPSCKSKPPNKENVRVFEEAKHAMTEGFRPCKRCKPTGQRLPDNDWVEQIEQYIDRNYQQRLTLESIADACHGSPYHLHRTFRRIKGVTPGEYLQRTRIAAARKLLEQSEAPMAQIARAVGIPNTSYFLTLFKKMTGRTPSEYRQFYHKQPPVEVFFYEKGNESGSALDIVEP</sequence>
<evidence type="ECO:0000313" key="13">
    <source>
        <dbReference type="EMBL" id="WNC16644.1"/>
    </source>
</evidence>
<dbReference type="InterPro" id="IPR035451">
    <property type="entry name" value="Ada-like_dom_sf"/>
</dbReference>
<keyword evidence="4" id="KW-0479">Metal-binding</keyword>
<dbReference type="PANTHER" id="PTHR43280:SF28">
    <property type="entry name" value="HTH-TYPE TRANSCRIPTIONAL ACTIVATOR RHAS"/>
    <property type="match status" value="1"/>
</dbReference>
<evidence type="ECO:0000256" key="3">
    <source>
        <dbReference type="ARBA" id="ARBA00022679"/>
    </source>
</evidence>
<evidence type="ECO:0000256" key="11">
    <source>
        <dbReference type="ARBA" id="ARBA00023204"/>
    </source>
</evidence>
<dbReference type="PROSITE" id="PS00041">
    <property type="entry name" value="HTH_ARAC_FAMILY_1"/>
    <property type="match status" value="1"/>
</dbReference>
<evidence type="ECO:0000256" key="10">
    <source>
        <dbReference type="ARBA" id="ARBA00023163"/>
    </source>
</evidence>
<dbReference type="Proteomes" id="UP001256827">
    <property type="component" value="Chromosome"/>
</dbReference>
<accession>A0ABY9T962</accession>
<evidence type="ECO:0000256" key="4">
    <source>
        <dbReference type="ARBA" id="ARBA00022723"/>
    </source>
</evidence>
<evidence type="ECO:0000256" key="6">
    <source>
        <dbReference type="ARBA" id="ARBA00022833"/>
    </source>
</evidence>
<feature type="domain" description="HTH araC/xylS-type" evidence="12">
    <location>
        <begin position="89"/>
        <end position="187"/>
    </location>
</feature>
<keyword evidence="3" id="KW-0808">Transferase</keyword>
<keyword evidence="10" id="KW-0804">Transcription</keyword>
<keyword evidence="2" id="KW-0489">Methyltransferase</keyword>
<organism evidence="13 14">
    <name type="scientific">Brevibacillus brevis</name>
    <name type="common">Bacillus brevis</name>
    <dbReference type="NCBI Taxonomy" id="1393"/>
    <lineage>
        <taxon>Bacteria</taxon>
        <taxon>Bacillati</taxon>
        <taxon>Bacillota</taxon>
        <taxon>Bacilli</taxon>
        <taxon>Bacillales</taxon>
        <taxon>Paenibacillaceae</taxon>
        <taxon>Brevibacillus</taxon>
    </lineage>
</organism>
<dbReference type="Gene3D" id="1.10.10.60">
    <property type="entry name" value="Homeodomain-like"/>
    <property type="match status" value="2"/>
</dbReference>
<evidence type="ECO:0000256" key="8">
    <source>
        <dbReference type="ARBA" id="ARBA00023125"/>
    </source>
</evidence>
<dbReference type="SUPFAM" id="SSF46689">
    <property type="entry name" value="Homeodomain-like"/>
    <property type="match status" value="2"/>
</dbReference>
<keyword evidence="14" id="KW-1185">Reference proteome</keyword>
<keyword evidence="9" id="KW-0010">Activator</keyword>
<keyword evidence="5" id="KW-0227">DNA damage</keyword>
<evidence type="ECO:0000259" key="12">
    <source>
        <dbReference type="PROSITE" id="PS01124"/>
    </source>
</evidence>
<dbReference type="SMART" id="SM00342">
    <property type="entry name" value="HTH_ARAC"/>
    <property type="match status" value="1"/>
</dbReference>
<evidence type="ECO:0000313" key="14">
    <source>
        <dbReference type="Proteomes" id="UP001256827"/>
    </source>
</evidence>
<dbReference type="RefSeq" id="WP_310771493.1">
    <property type="nucleotide sequence ID" value="NZ_CP134050.1"/>
</dbReference>
<dbReference type="InterPro" id="IPR016220">
    <property type="entry name" value="Me-P-triester_DNA_alkyl-Trfase"/>
</dbReference>
<dbReference type="InterPro" id="IPR004026">
    <property type="entry name" value="Ada_DNA_repair_Zn-bd"/>
</dbReference>
<evidence type="ECO:0000256" key="1">
    <source>
        <dbReference type="ARBA" id="ARBA00001947"/>
    </source>
</evidence>
<evidence type="ECO:0000256" key="5">
    <source>
        <dbReference type="ARBA" id="ARBA00022763"/>
    </source>
</evidence>
<dbReference type="Gene3D" id="3.40.10.10">
    <property type="entry name" value="DNA Methylphosphotriester Repair Domain"/>
    <property type="match status" value="1"/>
</dbReference>
<protein>
    <submittedName>
        <fullName evidence="13">Bifunctional transcriptional activator/DNA repair enzyme AdaA</fullName>
    </submittedName>
</protein>
<dbReference type="SUPFAM" id="SSF57884">
    <property type="entry name" value="Ada DNA repair protein, N-terminal domain (N-Ada 10)"/>
    <property type="match status" value="1"/>
</dbReference>
<dbReference type="InterPro" id="IPR020449">
    <property type="entry name" value="Tscrpt_reg_AraC-type_HTH"/>
</dbReference>
<proteinExistence type="predicted"/>
<dbReference type="Pfam" id="PF02805">
    <property type="entry name" value="Ada_Zn_binding"/>
    <property type="match status" value="1"/>
</dbReference>
<keyword evidence="7" id="KW-0805">Transcription regulation</keyword>
<dbReference type="InterPro" id="IPR018060">
    <property type="entry name" value="HTH_AraC"/>
</dbReference>
<dbReference type="PANTHER" id="PTHR43280">
    <property type="entry name" value="ARAC-FAMILY TRANSCRIPTIONAL REGULATOR"/>
    <property type="match status" value="1"/>
</dbReference>
<comment type="cofactor">
    <cofactor evidence="1">
        <name>Zn(2+)</name>
        <dbReference type="ChEBI" id="CHEBI:29105"/>
    </cofactor>
</comment>
<keyword evidence="6" id="KW-0862">Zinc</keyword>
<dbReference type="PRINTS" id="PR00032">
    <property type="entry name" value="HTHARAC"/>
</dbReference>
<dbReference type="Pfam" id="PF12833">
    <property type="entry name" value="HTH_18"/>
    <property type="match status" value="1"/>
</dbReference>
<evidence type="ECO:0000256" key="9">
    <source>
        <dbReference type="ARBA" id="ARBA00023159"/>
    </source>
</evidence>
<dbReference type="InterPro" id="IPR009057">
    <property type="entry name" value="Homeodomain-like_sf"/>
</dbReference>
<dbReference type="EMBL" id="CP134050">
    <property type="protein sequence ID" value="WNC16644.1"/>
    <property type="molecule type" value="Genomic_DNA"/>
</dbReference>
<name>A0ABY9T962_BREBE</name>
<gene>
    <name evidence="13" type="ORF">RGB73_10105</name>
</gene>